<dbReference type="Proteomes" id="UP001623660">
    <property type="component" value="Unassembled WGS sequence"/>
</dbReference>
<protein>
    <submittedName>
        <fullName evidence="2">Glycosyl hydrolase family 28-related protein</fullName>
    </submittedName>
</protein>
<gene>
    <name evidence="2" type="ORF">ACJDU8_24815</name>
</gene>
<name>A0ABW8SXL4_9CLOT</name>
<dbReference type="Pfam" id="PF12708">
    <property type="entry name" value="Pect-lyase_RHGA_epim"/>
    <property type="match status" value="1"/>
</dbReference>
<proteinExistence type="predicted"/>
<dbReference type="PROSITE" id="PS50835">
    <property type="entry name" value="IG_LIKE"/>
    <property type="match status" value="1"/>
</dbReference>
<dbReference type="InterPro" id="IPR007110">
    <property type="entry name" value="Ig-like_dom"/>
</dbReference>
<dbReference type="RefSeq" id="WP_406794864.1">
    <property type="nucleotide sequence ID" value="NZ_JBJHZX010000087.1"/>
</dbReference>
<dbReference type="InterPro" id="IPR006626">
    <property type="entry name" value="PbH1"/>
</dbReference>
<evidence type="ECO:0000259" key="1">
    <source>
        <dbReference type="PROSITE" id="PS50835"/>
    </source>
</evidence>
<reference evidence="2 3" key="1">
    <citation type="submission" date="2024-11" db="EMBL/GenBank/DDBJ databases">
        <authorList>
            <person name="Heng Y.C."/>
            <person name="Lim A.C.H."/>
            <person name="Lee J.K.Y."/>
            <person name="Kittelmann S."/>
        </authorList>
    </citation>
    <scope>NUCLEOTIDE SEQUENCE [LARGE SCALE GENOMIC DNA]</scope>
    <source>
        <strain evidence="2 3">WILCCON 0269</strain>
    </source>
</reference>
<dbReference type="InterPro" id="IPR011050">
    <property type="entry name" value="Pectin_lyase_fold/virulence"/>
</dbReference>
<dbReference type="InterPro" id="IPR012334">
    <property type="entry name" value="Pectin_lyas_fold"/>
</dbReference>
<organism evidence="2 3">
    <name type="scientific">Candidatus Clostridium eludens</name>
    <dbReference type="NCBI Taxonomy" id="3381663"/>
    <lineage>
        <taxon>Bacteria</taxon>
        <taxon>Bacillati</taxon>
        <taxon>Bacillota</taxon>
        <taxon>Clostridia</taxon>
        <taxon>Eubacteriales</taxon>
        <taxon>Clostridiaceae</taxon>
        <taxon>Clostridium</taxon>
    </lineage>
</organism>
<dbReference type="GO" id="GO:0016787">
    <property type="term" value="F:hydrolase activity"/>
    <property type="evidence" value="ECO:0007669"/>
    <property type="project" value="UniProtKB-KW"/>
</dbReference>
<feature type="domain" description="Ig-like" evidence="1">
    <location>
        <begin position="631"/>
        <end position="703"/>
    </location>
</feature>
<comment type="caution">
    <text evidence="2">The sequence shown here is derived from an EMBL/GenBank/DDBJ whole genome shotgun (WGS) entry which is preliminary data.</text>
</comment>
<keyword evidence="2" id="KW-0378">Hydrolase</keyword>
<dbReference type="Gene3D" id="2.160.20.10">
    <property type="entry name" value="Single-stranded right-handed beta-helix, Pectin lyase-like"/>
    <property type="match status" value="1"/>
</dbReference>
<accession>A0ABW8SXL4</accession>
<evidence type="ECO:0000313" key="3">
    <source>
        <dbReference type="Proteomes" id="UP001623660"/>
    </source>
</evidence>
<evidence type="ECO:0000313" key="2">
    <source>
        <dbReference type="EMBL" id="MFL0198750.1"/>
    </source>
</evidence>
<keyword evidence="3" id="KW-1185">Reference proteome</keyword>
<dbReference type="SUPFAM" id="SSF51126">
    <property type="entry name" value="Pectin lyase-like"/>
    <property type="match status" value="1"/>
</dbReference>
<dbReference type="SMART" id="SM00710">
    <property type="entry name" value="PbH1"/>
    <property type="match status" value="8"/>
</dbReference>
<dbReference type="InterPro" id="IPR024535">
    <property type="entry name" value="RHGA/B-epi-like_pectate_lyase"/>
</dbReference>
<sequence length="769" mass="83028">MSNVDKIDESMAERSSLQADDIDYANLKFYGAKGDGVTDDTGAIKSAIDYITSLGGGTLYFPNGIYIITNNFYINCSNFTVCGEGNGSVIKARGDINVNREIFAFNTNADQATNINSRLKNITVKDVTIDQSDVEPKLYEWSDIPSYGGYGAIRISNSDCVKVMNVKMINPVFYGISSKCCSDILIEGNSIDGMKNLYPDGSGGVYGGNAIDVGGYYTNDVYYDFEPGKVRIVNNYVKSSRVKVPFITHTSKYGQGVIWEYANIGIQTQIGSHASTTPTQIDIIVQGNVVENCISGIVAEGQTITGAGESIINANAINECIFGIILYPNIGLGGNDTWDSIHNCYNTIISNNKIKNSYIYGIRAVGENVLVQGNQIADWGLVTKTISDAYKEVSGPNVATAILIEGCNESYTTGIYKNIRVSNNMLAMTKAILKTSSYIKQIGGIRISTSKPGVILSNVEVSDNTLDGAKTDLSTSDHCAGIYISGVINNSSVKDNLIDGFANSAIIVNTYDGSTDYSKTPSELEIKENRLIDNSNAYADNVTIRIKCTGVSGYYILGNSYIFTDTNRDYAFIELTNPLGTCTTSNIVIKDNIINDMKYNNGNYIYLSTKSENVKILSNKGYNNRSSLSMPSVKVHKGTIFTFDVYGNGNPTGFVCTTTGTGCSTAWIASTAYLAGNSVYANNKVYKCSVSGTSGSTAPSHISGSAIDGTVVWIYIDVLALFVYTGQQGYRTAANVKGNFTPIYVGEVVYDTSTGKWLKAYGMANTNWA</sequence>
<dbReference type="EMBL" id="JBJHZX010000087">
    <property type="protein sequence ID" value="MFL0198750.1"/>
    <property type="molecule type" value="Genomic_DNA"/>
</dbReference>